<dbReference type="InterPro" id="IPR050595">
    <property type="entry name" value="Bact_response_regulator"/>
</dbReference>
<dbReference type="PANTHER" id="PTHR44591:SF25">
    <property type="entry name" value="CHEMOTAXIS TWO-COMPONENT RESPONSE REGULATOR"/>
    <property type="match status" value="1"/>
</dbReference>
<evidence type="ECO:0000313" key="5">
    <source>
        <dbReference type="EMBL" id="SDW28509.1"/>
    </source>
</evidence>
<reference evidence="4" key="1">
    <citation type="journal article" date="2014" name="Int. J. Syst. Evol. Microbiol.">
        <title>Complete genome sequence of Corynebacterium casei LMG S-19264T (=DSM 44701T), isolated from a smear-ripened cheese.</title>
        <authorList>
            <consortium name="US DOE Joint Genome Institute (JGI-PGF)"/>
            <person name="Walter F."/>
            <person name="Albersmeier A."/>
            <person name="Kalinowski J."/>
            <person name="Ruckert C."/>
        </authorList>
    </citation>
    <scope>NUCLEOTIDE SEQUENCE</scope>
    <source>
        <strain evidence="4">CGMCC 1.10859</strain>
    </source>
</reference>
<feature type="modified residue" description="4-aspartylphosphate" evidence="2">
    <location>
        <position position="53"/>
    </location>
</feature>
<dbReference type="AlphaFoldDB" id="A0AAN4UP77"/>
<evidence type="ECO:0000256" key="2">
    <source>
        <dbReference type="PROSITE-ProRule" id="PRU00169"/>
    </source>
</evidence>
<dbReference type="InterPro" id="IPR001789">
    <property type="entry name" value="Sig_transdc_resp-reg_receiver"/>
</dbReference>
<dbReference type="SMART" id="SM00448">
    <property type="entry name" value="REC"/>
    <property type="match status" value="1"/>
</dbReference>
<dbReference type="Proteomes" id="UP000634647">
    <property type="component" value="Unassembled WGS sequence"/>
</dbReference>
<protein>
    <submittedName>
        <fullName evidence="4 5">Response regulator</fullName>
    </submittedName>
</protein>
<accession>A0AAN4UP77</accession>
<dbReference type="Proteomes" id="UP000199541">
    <property type="component" value="Unassembled WGS sequence"/>
</dbReference>
<dbReference type="PROSITE" id="PS50110">
    <property type="entry name" value="RESPONSE_REGULATORY"/>
    <property type="match status" value="1"/>
</dbReference>
<dbReference type="Pfam" id="PF00072">
    <property type="entry name" value="Response_reg"/>
    <property type="match status" value="1"/>
</dbReference>
<sequence length="126" mass="13431">MSLTVLAIDDSRTIREMLNAALSEAGFLVHLAVDGQDGLDKLDEAAPDVVITDINMPKLDGFGFIEGARARQDTRAVPILVLTTESAADLKARARDAGATGWIVKPFDEMRLISAIQRVAGLRAAG</sequence>
<evidence type="ECO:0000313" key="7">
    <source>
        <dbReference type="Proteomes" id="UP000634647"/>
    </source>
</evidence>
<reference evidence="4" key="3">
    <citation type="submission" date="2023-06" db="EMBL/GenBank/DDBJ databases">
        <authorList>
            <person name="Sun Q."/>
            <person name="Zhou Y."/>
        </authorList>
    </citation>
    <scope>NUCLEOTIDE SEQUENCE</scope>
    <source>
        <strain evidence="4">CGMCC 1.10859</strain>
    </source>
</reference>
<dbReference type="PANTHER" id="PTHR44591">
    <property type="entry name" value="STRESS RESPONSE REGULATOR PROTEIN 1"/>
    <property type="match status" value="1"/>
</dbReference>
<dbReference type="RefSeq" id="WP_035841609.1">
    <property type="nucleotide sequence ID" value="NZ_BNAB01000002.1"/>
</dbReference>
<comment type="caution">
    <text evidence="4">The sequence shown here is derived from an EMBL/GenBank/DDBJ whole genome shotgun (WGS) entry which is preliminary data.</text>
</comment>
<feature type="domain" description="Response regulatory" evidence="3">
    <location>
        <begin position="4"/>
        <end position="120"/>
    </location>
</feature>
<keyword evidence="6" id="KW-1185">Reference proteome</keyword>
<reference evidence="5 6" key="2">
    <citation type="submission" date="2016-10" db="EMBL/GenBank/DDBJ databases">
        <authorList>
            <person name="Varghese N."/>
            <person name="Submissions S."/>
        </authorList>
    </citation>
    <scope>NUCLEOTIDE SEQUENCE [LARGE SCALE GENOMIC DNA]</scope>
    <source>
        <strain evidence="5 6">DSM 24802</strain>
    </source>
</reference>
<keyword evidence="1 2" id="KW-0597">Phosphoprotein</keyword>
<dbReference type="EMBL" id="BNAB01000002">
    <property type="protein sequence ID" value="GHD99340.1"/>
    <property type="molecule type" value="Genomic_DNA"/>
</dbReference>
<gene>
    <name evidence="4" type="primary">cheY1</name>
    <name evidence="4" type="ORF">GCM10008024_06330</name>
    <name evidence="5" type="ORF">SAMN05444006_102242</name>
</gene>
<dbReference type="Gene3D" id="3.40.50.2300">
    <property type="match status" value="1"/>
</dbReference>
<evidence type="ECO:0000259" key="3">
    <source>
        <dbReference type="PROSITE" id="PS50110"/>
    </source>
</evidence>
<name>A0AAN4UP77_9RHOB</name>
<dbReference type="EMBL" id="FNOB01000002">
    <property type="protein sequence ID" value="SDW28509.1"/>
    <property type="molecule type" value="Genomic_DNA"/>
</dbReference>
<evidence type="ECO:0000256" key="1">
    <source>
        <dbReference type="ARBA" id="ARBA00022553"/>
    </source>
</evidence>
<dbReference type="GO" id="GO:0000160">
    <property type="term" value="P:phosphorelay signal transduction system"/>
    <property type="evidence" value="ECO:0007669"/>
    <property type="project" value="InterPro"/>
</dbReference>
<evidence type="ECO:0000313" key="6">
    <source>
        <dbReference type="Proteomes" id="UP000199541"/>
    </source>
</evidence>
<organism evidence="4 7">
    <name type="scientific">Allgaiera indica</name>
    <dbReference type="NCBI Taxonomy" id="765699"/>
    <lineage>
        <taxon>Bacteria</taxon>
        <taxon>Pseudomonadati</taxon>
        <taxon>Pseudomonadota</taxon>
        <taxon>Alphaproteobacteria</taxon>
        <taxon>Rhodobacterales</taxon>
        <taxon>Paracoccaceae</taxon>
        <taxon>Allgaiera</taxon>
    </lineage>
</organism>
<evidence type="ECO:0000313" key="4">
    <source>
        <dbReference type="EMBL" id="GHD99340.1"/>
    </source>
</evidence>
<dbReference type="SUPFAM" id="SSF52172">
    <property type="entry name" value="CheY-like"/>
    <property type="match status" value="1"/>
</dbReference>
<dbReference type="InterPro" id="IPR011006">
    <property type="entry name" value="CheY-like_superfamily"/>
</dbReference>
<proteinExistence type="predicted"/>